<proteinExistence type="predicted"/>
<protein>
    <recommendedName>
        <fullName evidence="3">Peptidase M11 gametolysin domain-containing protein</fullName>
    </recommendedName>
</protein>
<evidence type="ECO:0000313" key="1">
    <source>
        <dbReference type="EMBL" id="MCK2217097.1"/>
    </source>
</evidence>
<reference evidence="1 2" key="1">
    <citation type="submission" date="2022-04" db="EMBL/GenBank/DDBJ databases">
        <title>Genome draft of Actinomadura sp. ATCC 31491.</title>
        <authorList>
            <person name="Shi X."/>
            <person name="Du Y."/>
        </authorList>
    </citation>
    <scope>NUCLEOTIDE SEQUENCE [LARGE SCALE GENOMIC DNA]</scope>
    <source>
        <strain evidence="1 2">ATCC 31491</strain>
    </source>
</reference>
<evidence type="ECO:0008006" key="3">
    <source>
        <dbReference type="Google" id="ProtNLM"/>
    </source>
</evidence>
<accession>A0ABT0FXN5</accession>
<evidence type="ECO:0000313" key="2">
    <source>
        <dbReference type="Proteomes" id="UP001317259"/>
    </source>
</evidence>
<keyword evidence="2" id="KW-1185">Reference proteome</keyword>
<organism evidence="1 2">
    <name type="scientific">Actinomadura luzonensis</name>
    <dbReference type="NCBI Taxonomy" id="2805427"/>
    <lineage>
        <taxon>Bacteria</taxon>
        <taxon>Bacillati</taxon>
        <taxon>Actinomycetota</taxon>
        <taxon>Actinomycetes</taxon>
        <taxon>Streptosporangiales</taxon>
        <taxon>Thermomonosporaceae</taxon>
        <taxon>Actinomadura</taxon>
    </lineage>
</organism>
<dbReference type="Proteomes" id="UP001317259">
    <property type="component" value="Unassembled WGS sequence"/>
</dbReference>
<dbReference type="RefSeq" id="WP_242376711.1">
    <property type="nucleotide sequence ID" value="NZ_JAKRKC020000001.1"/>
</dbReference>
<dbReference type="EMBL" id="JAKRKC020000001">
    <property type="protein sequence ID" value="MCK2217097.1"/>
    <property type="molecule type" value="Genomic_DNA"/>
</dbReference>
<sequence length="354" mass="38812">MHARVLLDAYGWRSGLAAHEFMHAHGVGHSFSNDFRYRNAEWSLPGEYDDPWDLMSAQNHYGPWTEKFQVGPVGFNGPHLDEVGWLPSSRVITAGKDGRTSLMVQLAPLERQDLPGTLLIRVPFDPADLNHYYTVEFRKKSGVSEAIPRDIALIHEVDKGRPYLLRNLADREPVQSVNANGVSITVNSVTAESATVTVTTTMPGKCLPGYVYRAATGTCVIGRTYRLAVPGDRVCVTQLTRVQVINDNKTAAERANPARLLQGPNTCKSGYVWRGADDGDQVCVAPATRDQTVADNNAAASRWTSGPYGPQTCVAGYVWREAFIGDKVCVTGAVKAQAREDNRTAGDRVDPPWD</sequence>
<gene>
    <name evidence="1" type="ORF">MF672_025370</name>
</gene>
<comment type="caution">
    <text evidence="1">The sequence shown here is derived from an EMBL/GenBank/DDBJ whole genome shotgun (WGS) entry which is preliminary data.</text>
</comment>
<name>A0ABT0FXN5_9ACTN</name>